<evidence type="ECO:0000313" key="4">
    <source>
        <dbReference type="EMBL" id="RDW86633.1"/>
    </source>
</evidence>
<feature type="compositionally biased region" description="Low complexity" evidence="1">
    <location>
        <begin position="332"/>
        <end position="366"/>
    </location>
</feature>
<keyword evidence="2" id="KW-0732">Signal</keyword>
<feature type="chain" id="PRO_5017776367" description="DUF1996 domain-containing protein" evidence="2">
    <location>
        <begin position="17"/>
        <end position="396"/>
    </location>
</feature>
<dbReference type="AlphaFoldDB" id="A0A3D8SK02"/>
<dbReference type="PANTHER" id="PTHR43662:SF12">
    <property type="entry name" value="DUF1996 DOMAIN-CONTAINING PROTEIN-RELATED"/>
    <property type="match status" value="1"/>
</dbReference>
<protein>
    <recommendedName>
        <fullName evidence="3">DUF1996 domain-containing protein</fullName>
    </recommendedName>
</protein>
<reference evidence="4 5" key="1">
    <citation type="journal article" date="2018" name="IMA Fungus">
        <title>IMA Genome-F 9: Draft genome sequence of Annulohypoxylon stygium, Aspergillus mulundensis, Berkeleyomyces basicola (syn. Thielaviopsis basicola), Ceratocystis smalleyi, two Cercospora beticola strains, Coleophoma cylindrospora, Fusarium fracticaudum, Phialophora cf. hyalina, and Morchella septimelata.</title>
        <authorList>
            <person name="Wingfield B.D."/>
            <person name="Bills G.F."/>
            <person name="Dong Y."/>
            <person name="Huang W."/>
            <person name="Nel W.J."/>
            <person name="Swalarsk-Parry B.S."/>
            <person name="Vaghefi N."/>
            <person name="Wilken P.M."/>
            <person name="An Z."/>
            <person name="de Beer Z.W."/>
            <person name="De Vos L."/>
            <person name="Chen L."/>
            <person name="Duong T.A."/>
            <person name="Gao Y."/>
            <person name="Hammerbacher A."/>
            <person name="Kikkert J.R."/>
            <person name="Li Y."/>
            <person name="Li H."/>
            <person name="Li K."/>
            <person name="Li Q."/>
            <person name="Liu X."/>
            <person name="Ma X."/>
            <person name="Naidoo K."/>
            <person name="Pethybridge S.J."/>
            <person name="Sun J."/>
            <person name="Steenkamp E.T."/>
            <person name="van der Nest M.A."/>
            <person name="van Wyk S."/>
            <person name="Wingfield M.J."/>
            <person name="Xiong C."/>
            <person name="Yue Q."/>
            <person name="Zhang X."/>
        </authorList>
    </citation>
    <scope>NUCLEOTIDE SEQUENCE [LARGE SCALE GENOMIC DNA]</scope>
    <source>
        <strain evidence="4 5">DSM 5745</strain>
    </source>
</reference>
<dbReference type="STRING" id="1810919.A0A3D8SK02"/>
<dbReference type="EMBL" id="PVWQ01000003">
    <property type="protein sequence ID" value="RDW86633.1"/>
    <property type="molecule type" value="Genomic_DNA"/>
</dbReference>
<feature type="signal peptide" evidence="2">
    <location>
        <begin position="1"/>
        <end position="16"/>
    </location>
</feature>
<feature type="region of interest" description="Disordered" evidence="1">
    <location>
        <begin position="326"/>
        <end position="396"/>
    </location>
</feature>
<keyword evidence="5" id="KW-1185">Reference proteome</keyword>
<name>A0A3D8SK02_9EURO</name>
<dbReference type="OrthoDB" id="74764at2759"/>
<dbReference type="GeneID" id="38113645"/>
<proteinExistence type="predicted"/>
<dbReference type="Proteomes" id="UP000256690">
    <property type="component" value="Unassembled WGS sequence"/>
</dbReference>
<accession>A0A3D8SK02</accession>
<evidence type="ECO:0000313" key="5">
    <source>
        <dbReference type="Proteomes" id="UP000256690"/>
    </source>
</evidence>
<comment type="caution">
    <text evidence="4">The sequence shown here is derived from an EMBL/GenBank/DDBJ whole genome shotgun (WGS) entry which is preliminary data.</text>
</comment>
<dbReference type="PANTHER" id="PTHR43662">
    <property type="match status" value="1"/>
</dbReference>
<dbReference type="InterPro" id="IPR018535">
    <property type="entry name" value="DUF1996"/>
</dbReference>
<organism evidence="4 5">
    <name type="scientific">Aspergillus mulundensis</name>
    <dbReference type="NCBI Taxonomy" id="1810919"/>
    <lineage>
        <taxon>Eukaryota</taxon>
        <taxon>Fungi</taxon>
        <taxon>Dikarya</taxon>
        <taxon>Ascomycota</taxon>
        <taxon>Pezizomycotina</taxon>
        <taxon>Eurotiomycetes</taxon>
        <taxon>Eurotiomycetidae</taxon>
        <taxon>Eurotiales</taxon>
        <taxon>Aspergillaceae</taxon>
        <taxon>Aspergillus</taxon>
        <taxon>Aspergillus subgen. Nidulantes</taxon>
    </lineage>
</organism>
<evidence type="ECO:0000259" key="3">
    <source>
        <dbReference type="Pfam" id="PF09362"/>
    </source>
</evidence>
<feature type="domain" description="DUF1996" evidence="3">
    <location>
        <begin position="31"/>
        <end position="267"/>
    </location>
</feature>
<gene>
    <name evidence="4" type="ORF">DSM5745_03275</name>
</gene>
<sequence length="396" mass="41990">MRSLLSILAGASLAAAWTELSHAPFMNKNIDAIVQPGAYTSHMHTFFGSDAITNVLPTSADLQTGCYTGDNPNDLSVYCASFTPPTLSTQLSHSQLTSATGVPTLYHVDGDTYTEVPIFKFSTYYTNAFATSPIPQDFAMLSGNASATTQAEADNPYNNMEWFCEGSDARESNVAQMPSSTCDQHLQVNLVFPQCVNPDDHSDYDFADDSQACPEGMVSIPQLRYRVLYDTRSVAPSGWSGAAPFLLSCSDTLGAGYCFHGDFVNGWYEDAAENMLANGGGGYTDGQFVAGSHGDSAVEATCTAADQDPGNGTSDYLASLEMMAGGAAGDETPTPTAALSTPAATVPAMTTTTTTTTPKPSATQAPDSRRRQKHRTGMQLGQQGKRSIGRESKARL</sequence>
<evidence type="ECO:0000256" key="1">
    <source>
        <dbReference type="SAM" id="MobiDB-lite"/>
    </source>
</evidence>
<dbReference type="RefSeq" id="XP_026606157.1">
    <property type="nucleotide sequence ID" value="XM_026745291.1"/>
</dbReference>
<evidence type="ECO:0000256" key="2">
    <source>
        <dbReference type="SAM" id="SignalP"/>
    </source>
</evidence>
<dbReference type="Pfam" id="PF09362">
    <property type="entry name" value="DUF1996"/>
    <property type="match status" value="1"/>
</dbReference>